<dbReference type="EMBL" id="CAJHUC010000561">
    <property type="protein sequence ID" value="CAD7696886.1"/>
    <property type="molecule type" value="Genomic_DNA"/>
</dbReference>
<protein>
    <submittedName>
        <fullName evidence="2">Uncharacterized protein</fullName>
    </submittedName>
</protein>
<reference evidence="2" key="1">
    <citation type="submission" date="2020-12" db="EMBL/GenBank/DDBJ databases">
        <authorList>
            <person name="Iha C."/>
        </authorList>
    </citation>
    <scope>NUCLEOTIDE SEQUENCE</scope>
</reference>
<comment type="caution">
    <text evidence="2">The sequence shown here is derived from an EMBL/GenBank/DDBJ whole genome shotgun (WGS) entry which is preliminary data.</text>
</comment>
<dbReference type="Gene3D" id="1.25.70.10">
    <property type="entry name" value="Transcription termination factor 3, mitochondrial"/>
    <property type="match status" value="1"/>
</dbReference>
<evidence type="ECO:0000313" key="3">
    <source>
        <dbReference type="Proteomes" id="UP000708148"/>
    </source>
</evidence>
<evidence type="ECO:0000256" key="1">
    <source>
        <dbReference type="SAM" id="MobiDB-lite"/>
    </source>
</evidence>
<dbReference type="Proteomes" id="UP000708148">
    <property type="component" value="Unassembled WGS sequence"/>
</dbReference>
<dbReference type="InterPro" id="IPR038538">
    <property type="entry name" value="MTERF_sf"/>
</dbReference>
<organism evidence="2 3">
    <name type="scientific">Ostreobium quekettii</name>
    <dbReference type="NCBI Taxonomy" id="121088"/>
    <lineage>
        <taxon>Eukaryota</taxon>
        <taxon>Viridiplantae</taxon>
        <taxon>Chlorophyta</taxon>
        <taxon>core chlorophytes</taxon>
        <taxon>Ulvophyceae</taxon>
        <taxon>TCBD clade</taxon>
        <taxon>Bryopsidales</taxon>
        <taxon>Ostreobineae</taxon>
        <taxon>Ostreobiaceae</taxon>
        <taxon>Ostreobium</taxon>
    </lineage>
</organism>
<feature type="compositionally biased region" description="Low complexity" evidence="1">
    <location>
        <begin position="37"/>
        <end position="48"/>
    </location>
</feature>
<sequence length="252" mass="26780">MRPRIPVGPHSREPQVLLRAGGIGGRPHWSRVGPARSASGSAFGTAAGSDGGGSMSPSASSAPWMLMGRVVGEASVPLGNDGVMALRLRDARAKLGLSEEGLAGRIEALLNLIPDLQSRVERLPQDILCGLLQDLEGTASKMVILTRLLPDANISLIVAQCPHLLFDSTFKGLPDQLDRLQTCLSLDKVSMGSMLEQNPRLLLCDVEAVMEDLVRLMPNHDPAQVLQQNPSMLFAAERGPAALGPGAEFVQE</sequence>
<dbReference type="AlphaFoldDB" id="A0A8S1ISK3"/>
<accession>A0A8S1ISK3</accession>
<feature type="region of interest" description="Disordered" evidence="1">
    <location>
        <begin position="20"/>
        <end position="58"/>
    </location>
</feature>
<dbReference type="OrthoDB" id="528365at2759"/>
<evidence type="ECO:0000313" key="2">
    <source>
        <dbReference type="EMBL" id="CAD7696886.1"/>
    </source>
</evidence>
<gene>
    <name evidence="2" type="ORF">OSTQU699_LOCUS2247</name>
</gene>
<name>A0A8S1ISK3_9CHLO</name>
<keyword evidence="3" id="KW-1185">Reference proteome</keyword>
<proteinExistence type="predicted"/>